<feature type="domain" description="TonB-dependent receptor-like beta-barrel" evidence="12">
    <location>
        <begin position="330"/>
        <end position="753"/>
    </location>
</feature>
<gene>
    <name evidence="13" type="ORF">COR50_08665</name>
</gene>
<accession>A0A291QTE1</accession>
<dbReference type="NCBIfam" id="TIGR04056">
    <property type="entry name" value="OMP_RagA_SusC"/>
    <property type="match status" value="1"/>
</dbReference>
<evidence type="ECO:0000256" key="3">
    <source>
        <dbReference type="ARBA" id="ARBA00022452"/>
    </source>
</evidence>
<evidence type="ECO:0000313" key="14">
    <source>
        <dbReference type="Proteomes" id="UP000220133"/>
    </source>
</evidence>
<dbReference type="GO" id="GO:0009279">
    <property type="term" value="C:cell outer membrane"/>
    <property type="evidence" value="ECO:0007669"/>
    <property type="project" value="UniProtKB-SubCell"/>
</dbReference>
<dbReference type="Gene3D" id="2.40.170.20">
    <property type="entry name" value="TonB-dependent receptor, beta-barrel domain"/>
    <property type="match status" value="1"/>
</dbReference>
<dbReference type="InterPro" id="IPR000531">
    <property type="entry name" value="Beta-barrel_TonB"/>
</dbReference>
<evidence type="ECO:0000256" key="7">
    <source>
        <dbReference type="ARBA" id="ARBA00023136"/>
    </source>
</evidence>
<proteinExistence type="inferred from homology"/>
<evidence type="ECO:0000256" key="8">
    <source>
        <dbReference type="ARBA" id="ARBA00023170"/>
    </source>
</evidence>
<protein>
    <submittedName>
        <fullName evidence="13">SusC/RagA family TonB-linked outer membrane protein</fullName>
    </submittedName>
</protein>
<evidence type="ECO:0000256" key="10">
    <source>
        <dbReference type="PROSITE-ProRule" id="PRU01360"/>
    </source>
</evidence>
<evidence type="ECO:0000259" key="12">
    <source>
        <dbReference type="Pfam" id="PF00593"/>
    </source>
</evidence>
<keyword evidence="2 10" id="KW-0813">Transport</keyword>
<dbReference type="Gene3D" id="2.170.130.10">
    <property type="entry name" value="TonB-dependent receptor, plug domain"/>
    <property type="match status" value="1"/>
</dbReference>
<keyword evidence="14" id="KW-1185">Reference proteome</keyword>
<comment type="similarity">
    <text evidence="10">Belongs to the TonB-dependent receptor family.</text>
</comment>
<dbReference type="SUPFAM" id="SSF56935">
    <property type="entry name" value="Porins"/>
    <property type="match status" value="1"/>
</dbReference>
<dbReference type="InterPro" id="IPR036942">
    <property type="entry name" value="Beta-barrel_TonB_sf"/>
</dbReference>
<evidence type="ECO:0000256" key="9">
    <source>
        <dbReference type="ARBA" id="ARBA00023237"/>
    </source>
</evidence>
<dbReference type="RefSeq" id="WP_098193620.1">
    <property type="nucleotide sequence ID" value="NZ_CP023777.1"/>
</dbReference>
<evidence type="ECO:0000256" key="6">
    <source>
        <dbReference type="ARBA" id="ARBA00023077"/>
    </source>
</evidence>
<dbReference type="EMBL" id="CP023777">
    <property type="protein sequence ID" value="ATL47238.1"/>
    <property type="molecule type" value="Genomic_DNA"/>
</dbReference>
<keyword evidence="8" id="KW-0675">Receptor</keyword>
<dbReference type="InterPro" id="IPR023996">
    <property type="entry name" value="TonB-dep_OMP_SusC/RagA"/>
</dbReference>
<keyword evidence="6" id="KW-0798">TonB box</keyword>
<sequence>MKRIYIPLVAVAFLVNMQAKAQTAKDSTKNTAVIDYGFRSEKSWRTTGATFTITGDDLARTTSGNLLNTLQARMPGLTVVTGSGEPGYDNPTFYVRGQSSWNIAGNRLLVLLDGYPVELNAIGALSPYEIETVTLMKDAAATSIYGLESGAGVLSISTKKGTLNSKIQIAANGRYGILTPMELPKVMNAYDYTRLYNQALQNDNLPIKYLAPELYQSGNDPVHPNVDWYDELLKKTSTIQDYNITFRGGTDKARYFVLMSYTNFEGLYKNAVAIDKDFGTNAKYTKLNLRANADIQLSKSLSIGVNLSGITEDKNTPNGFTASTVFNNLQRIPAAAFPVKNPNGTWGNSSVYNFNPVQLLQQNGIYNSHTRNLQTAINATEKLDAIVKGLALVGGVSFNNQYVGVYQKGFTVPSFEILKDAQDQAILDGNGDITYRTIGSSSQSINDGGNQHWNRTSVQVGLTYDKAYGKNTLNGILQARRQSFNHDGQVYQVRSQGLLAAVTYDYAKTYIVDISASYNGSADFAEGQRYGLFPAIGLGWILSNEAFLQNNKIINFLKVRGSYGITGNMNEDARFLFEQWGVNSGSYILGTNNTSRGGRTEGALPNNSFTWEEKKSFNLGFDVTAWNKLNFTADVFQEKRNNILDGTSGIPAYTGFTFQRLNTGSVTNRGFELSATFHDKVRAFEYYLGATAAFARNKIDQRTDIPQPHEYLYQKGYRIGQMRGLINDGFYQETDFDANGNLLPGIVKSSFGVVKPGDLKFKDQDGNGIVNMYDIIPVNYAKLPEMTMSFNLGFKFKGFDFDAFIQSVTNRTVSLLNDAYDYTHPFVNNNNITIFSSNSWTPATANTATTPRLSTLSNDNNNVQSDFWMRNGNFLKLRSVELGYTFPQKGFLRKIDAVRVFVIGNNLLTRDKLDNLEAERLSMGYPLMKSVSFGLNVKL</sequence>
<evidence type="ECO:0000256" key="4">
    <source>
        <dbReference type="ARBA" id="ARBA00022692"/>
    </source>
</evidence>
<keyword evidence="5 11" id="KW-0732">Signal</keyword>
<evidence type="ECO:0000313" key="13">
    <source>
        <dbReference type="EMBL" id="ATL47238.1"/>
    </source>
</evidence>
<keyword evidence="4 10" id="KW-0812">Transmembrane</keyword>
<feature type="chain" id="PRO_5012674306" evidence="11">
    <location>
        <begin position="22"/>
        <end position="939"/>
    </location>
</feature>
<evidence type="ECO:0000256" key="1">
    <source>
        <dbReference type="ARBA" id="ARBA00004571"/>
    </source>
</evidence>
<dbReference type="Pfam" id="PF00593">
    <property type="entry name" value="TonB_dep_Rec_b-barrel"/>
    <property type="match status" value="1"/>
</dbReference>
<dbReference type="InterPro" id="IPR039426">
    <property type="entry name" value="TonB-dep_rcpt-like"/>
</dbReference>
<dbReference type="GO" id="GO:0044718">
    <property type="term" value="P:siderophore transmembrane transport"/>
    <property type="evidence" value="ECO:0007669"/>
    <property type="project" value="TreeGrafter"/>
</dbReference>
<evidence type="ECO:0000256" key="11">
    <source>
        <dbReference type="SAM" id="SignalP"/>
    </source>
</evidence>
<dbReference type="Proteomes" id="UP000220133">
    <property type="component" value="Chromosome"/>
</dbReference>
<dbReference type="InterPro" id="IPR037066">
    <property type="entry name" value="Plug_dom_sf"/>
</dbReference>
<keyword evidence="3 10" id="KW-1134">Transmembrane beta strand</keyword>
<reference evidence="13 14" key="1">
    <citation type="submission" date="2017-10" db="EMBL/GenBank/DDBJ databases">
        <title>Paenichitinophaga pekingensis gen. nov., sp. nov., isolated from activated sludge.</title>
        <authorList>
            <person name="Jin D."/>
            <person name="Kong X."/>
            <person name="Deng Y."/>
            <person name="Bai Z."/>
        </authorList>
    </citation>
    <scope>NUCLEOTIDE SEQUENCE [LARGE SCALE GENOMIC DNA]</scope>
    <source>
        <strain evidence="13 14">13</strain>
    </source>
</reference>
<dbReference type="KEGG" id="cbae:COR50_08665"/>
<dbReference type="AlphaFoldDB" id="A0A291QTE1"/>
<dbReference type="PROSITE" id="PS52016">
    <property type="entry name" value="TONB_DEPENDENT_REC_3"/>
    <property type="match status" value="1"/>
</dbReference>
<keyword evidence="7 10" id="KW-0472">Membrane</keyword>
<dbReference type="GO" id="GO:0015344">
    <property type="term" value="F:siderophore uptake transmembrane transporter activity"/>
    <property type="evidence" value="ECO:0007669"/>
    <property type="project" value="TreeGrafter"/>
</dbReference>
<dbReference type="OrthoDB" id="9768177at2"/>
<dbReference type="PANTHER" id="PTHR30069:SF29">
    <property type="entry name" value="HEMOGLOBIN AND HEMOGLOBIN-HAPTOGLOBIN-BINDING PROTEIN 1-RELATED"/>
    <property type="match status" value="1"/>
</dbReference>
<evidence type="ECO:0000256" key="2">
    <source>
        <dbReference type="ARBA" id="ARBA00022448"/>
    </source>
</evidence>
<feature type="signal peptide" evidence="11">
    <location>
        <begin position="1"/>
        <end position="21"/>
    </location>
</feature>
<dbReference type="PANTHER" id="PTHR30069">
    <property type="entry name" value="TONB-DEPENDENT OUTER MEMBRANE RECEPTOR"/>
    <property type="match status" value="1"/>
</dbReference>
<organism evidence="13 14">
    <name type="scientific">Chitinophaga caeni</name>
    <dbReference type="NCBI Taxonomy" id="2029983"/>
    <lineage>
        <taxon>Bacteria</taxon>
        <taxon>Pseudomonadati</taxon>
        <taxon>Bacteroidota</taxon>
        <taxon>Chitinophagia</taxon>
        <taxon>Chitinophagales</taxon>
        <taxon>Chitinophagaceae</taxon>
        <taxon>Chitinophaga</taxon>
    </lineage>
</organism>
<keyword evidence="9 10" id="KW-0998">Cell outer membrane</keyword>
<evidence type="ECO:0000256" key="5">
    <source>
        <dbReference type="ARBA" id="ARBA00022729"/>
    </source>
</evidence>
<name>A0A291QTE1_9BACT</name>
<comment type="subcellular location">
    <subcellularLocation>
        <location evidence="1 10">Cell outer membrane</location>
        <topology evidence="1 10">Multi-pass membrane protein</topology>
    </subcellularLocation>
</comment>